<feature type="region of interest" description="Disordered" evidence="1">
    <location>
        <begin position="298"/>
        <end position="323"/>
    </location>
</feature>
<dbReference type="InterPro" id="IPR008984">
    <property type="entry name" value="SMAD_FHA_dom_sf"/>
</dbReference>
<proteinExistence type="predicted"/>
<accession>A0A7C9NBR9</accession>
<gene>
    <name evidence="3" type="ORF">D1639_02635</name>
</gene>
<protein>
    <submittedName>
        <fullName evidence="3">FHA domain-containing protein</fullName>
    </submittedName>
</protein>
<dbReference type="Gene3D" id="2.60.200.20">
    <property type="match status" value="1"/>
</dbReference>
<evidence type="ECO:0000256" key="1">
    <source>
        <dbReference type="SAM" id="MobiDB-lite"/>
    </source>
</evidence>
<dbReference type="EMBL" id="QWKH01000010">
    <property type="protein sequence ID" value="NBI33948.1"/>
    <property type="molecule type" value="Genomic_DNA"/>
</dbReference>
<feature type="domain" description="FHA" evidence="2">
    <location>
        <begin position="258"/>
        <end position="296"/>
    </location>
</feature>
<dbReference type="Pfam" id="PF00498">
    <property type="entry name" value="FHA"/>
    <property type="match status" value="1"/>
</dbReference>
<organism evidence="3">
    <name type="scientific">Muribaculaceae bacterium Z82</name>
    <dbReference type="NCBI Taxonomy" id="2304548"/>
    <lineage>
        <taxon>Bacteria</taxon>
        <taxon>Pseudomonadati</taxon>
        <taxon>Bacteroidota</taxon>
        <taxon>Bacteroidia</taxon>
        <taxon>Bacteroidales</taxon>
        <taxon>Muribaculaceae</taxon>
    </lineage>
</organism>
<dbReference type="InterPro" id="IPR000253">
    <property type="entry name" value="FHA_dom"/>
</dbReference>
<sequence>MSAERPTTRKGQASMTVQHKTPYEILASMLKNECGMTNLDTAQILLSSRPSFDGRSAVQRASEKTWLLRYIVHAEPPYLNPDLFADPELSVPRLVSRMKGKRSRGRSPLTNADIVRLVAERYVSPMAQAVAAYGRDETLFANAVARIACDGDIADSDKAEQIMTLMVRAAISADGAAAVREMEHFSTAIYAPSPLTPPRTTPLIDIVPPERSDGAFTLGLVRLKDGMLCGDTVWLHPDGDGALVSSMRASDPEGNATVINNVEADVSSMHARIRYSSADGWTVMGLGSRNGTVVRRATGSQAVVEPPRDEAPGGSSAPAGEAVPAPILPGDTIVFASSTAYCVLAHPAIGRANAR</sequence>
<evidence type="ECO:0000259" key="2">
    <source>
        <dbReference type="Pfam" id="PF00498"/>
    </source>
</evidence>
<comment type="caution">
    <text evidence="3">The sequence shown here is derived from an EMBL/GenBank/DDBJ whole genome shotgun (WGS) entry which is preliminary data.</text>
</comment>
<dbReference type="AlphaFoldDB" id="A0A7C9NBR9"/>
<dbReference type="SUPFAM" id="SSF49879">
    <property type="entry name" value="SMAD/FHA domain"/>
    <property type="match status" value="1"/>
</dbReference>
<reference evidence="3" key="1">
    <citation type="submission" date="2018-08" db="EMBL/GenBank/DDBJ databases">
        <title>Murine metabolic-syndrome-specific gut microbial biobank.</title>
        <authorList>
            <person name="Liu C."/>
        </authorList>
    </citation>
    <scope>NUCLEOTIDE SEQUENCE [LARGE SCALE GENOMIC DNA]</scope>
    <source>
        <strain evidence="3">Z82</strain>
    </source>
</reference>
<feature type="compositionally biased region" description="Low complexity" evidence="1">
    <location>
        <begin position="312"/>
        <end position="323"/>
    </location>
</feature>
<name>A0A7C9NBR9_9BACT</name>
<evidence type="ECO:0000313" key="3">
    <source>
        <dbReference type="EMBL" id="NBI33948.1"/>
    </source>
</evidence>